<dbReference type="EMBL" id="MN739575">
    <property type="protein sequence ID" value="QHT13582.1"/>
    <property type="molecule type" value="Genomic_DNA"/>
</dbReference>
<dbReference type="SMART" id="SM00327">
    <property type="entry name" value="VWA"/>
    <property type="match status" value="1"/>
</dbReference>
<accession>A0A6C0DB07</accession>
<proteinExistence type="predicted"/>
<dbReference type="SUPFAM" id="SSF53300">
    <property type="entry name" value="vWA-like"/>
    <property type="match status" value="1"/>
</dbReference>
<name>A0A6C0DB07_9ZZZZ</name>
<dbReference type="InterPro" id="IPR002035">
    <property type="entry name" value="VWF_A"/>
</dbReference>
<dbReference type="AlphaFoldDB" id="A0A6C0DB07"/>
<dbReference type="InterPro" id="IPR036465">
    <property type="entry name" value="vWFA_dom_sf"/>
</dbReference>
<dbReference type="InterPro" id="IPR051266">
    <property type="entry name" value="CLCR"/>
</dbReference>
<feature type="compositionally biased region" description="Polar residues" evidence="1">
    <location>
        <begin position="410"/>
        <end position="423"/>
    </location>
</feature>
<feature type="region of interest" description="Disordered" evidence="1">
    <location>
        <begin position="351"/>
        <end position="423"/>
    </location>
</feature>
<dbReference type="PROSITE" id="PS50234">
    <property type="entry name" value="VWFA"/>
    <property type="match status" value="1"/>
</dbReference>
<evidence type="ECO:0000256" key="1">
    <source>
        <dbReference type="SAM" id="MobiDB-lite"/>
    </source>
</evidence>
<dbReference type="PANTHER" id="PTHR10579">
    <property type="entry name" value="CALCIUM-ACTIVATED CHLORIDE CHANNEL REGULATOR"/>
    <property type="match status" value="1"/>
</dbReference>
<dbReference type="PANTHER" id="PTHR10579:SF43">
    <property type="entry name" value="ZINC FINGER (C3HC4-TYPE RING FINGER) FAMILY PROTEIN"/>
    <property type="match status" value="1"/>
</dbReference>
<reference evidence="3" key="1">
    <citation type="journal article" date="2020" name="Nature">
        <title>Giant virus diversity and host interactions through global metagenomics.</title>
        <authorList>
            <person name="Schulz F."/>
            <person name="Roux S."/>
            <person name="Paez-Espino D."/>
            <person name="Jungbluth S."/>
            <person name="Walsh D.A."/>
            <person name="Denef V.J."/>
            <person name="McMahon K.D."/>
            <person name="Konstantinidis K.T."/>
            <person name="Eloe-Fadrosh E.A."/>
            <person name="Kyrpides N.C."/>
            <person name="Woyke T."/>
        </authorList>
    </citation>
    <scope>NUCLEOTIDE SEQUENCE</scope>
    <source>
        <strain evidence="3">GVMAG-M-3300023174-132</strain>
    </source>
</reference>
<dbReference type="Gene3D" id="3.40.50.410">
    <property type="entry name" value="von Willebrand factor, type A domain"/>
    <property type="match status" value="1"/>
</dbReference>
<protein>
    <recommendedName>
        <fullName evidence="2">VWFA domain-containing protein</fullName>
    </recommendedName>
</protein>
<sequence>MLTAHIKKNYLIAKLAVSERNSKLRDTLRLAILLDISDSMRGDRLTSVKRTLAAVKPLLNPTDRLTIVTFGTAAEVLVAHQPPTDHMFDLVDTLETAGNTNLQAGLEKLAEVARTGPAWDAVFLLTDGIVNLGITTTAGLQVMAQNIPTRWGAWYCLGYGGKHNRTLLRRLSVQTHGSYVYVADEELLPAAMGTIISGLRAETIGAVRISVQPADEWVCQEVGFNGSFYELGAVQGERDYWCVWRRASTTETQGQEQNTTLSWCGALDGGGIGGTALVNQTDPPSEESLVQIWRCKAATVLAAASDTLEADGLLPLPPCVEEFATSLNAVESSHPLILRIKGQIADIQEMATKRAAQPAPGPSPWGRSRGGDGDNDNLLATISSGAAMLSTQHASVGDPGDYYATPLQREASQTTQESYVRTA</sequence>
<feature type="domain" description="VWFA" evidence="2">
    <location>
        <begin position="29"/>
        <end position="199"/>
    </location>
</feature>
<organism evidence="3">
    <name type="scientific">viral metagenome</name>
    <dbReference type="NCBI Taxonomy" id="1070528"/>
    <lineage>
        <taxon>unclassified sequences</taxon>
        <taxon>metagenomes</taxon>
        <taxon>organismal metagenomes</taxon>
    </lineage>
</organism>
<evidence type="ECO:0000313" key="3">
    <source>
        <dbReference type="EMBL" id="QHT13582.1"/>
    </source>
</evidence>
<feature type="compositionally biased region" description="Polar residues" evidence="1">
    <location>
        <begin position="380"/>
        <end position="394"/>
    </location>
</feature>
<evidence type="ECO:0000259" key="2">
    <source>
        <dbReference type="PROSITE" id="PS50234"/>
    </source>
</evidence>
<dbReference type="Pfam" id="PF13519">
    <property type="entry name" value="VWA_2"/>
    <property type="match status" value="1"/>
</dbReference>